<gene>
    <name evidence="4" type="ORF">H0E87_004733</name>
</gene>
<dbReference type="PROSITE" id="PS50935">
    <property type="entry name" value="SSB"/>
    <property type="match status" value="1"/>
</dbReference>
<evidence type="ECO:0000313" key="5">
    <source>
        <dbReference type="Proteomes" id="UP000807159"/>
    </source>
</evidence>
<feature type="region of interest" description="Disordered" evidence="3">
    <location>
        <begin position="193"/>
        <end position="255"/>
    </location>
</feature>
<evidence type="ECO:0000313" key="4">
    <source>
        <dbReference type="EMBL" id="KAH8516501.1"/>
    </source>
</evidence>
<dbReference type="EMBL" id="JACEGQ020000002">
    <property type="protein sequence ID" value="KAH8516501.1"/>
    <property type="molecule type" value="Genomic_DNA"/>
</dbReference>
<dbReference type="PANTHER" id="PTHR10302:SF18">
    <property type="entry name" value="PROTEIN OSB1, MITOCHONDRIAL"/>
    <property type="match status" value="1"/>
</dbReference>
<accession>A0A8T2ZGT4</accession>
<sequence>MIKPCRIGFLIGTCPPSFSNFPTDEDEFEETDGSAVYGHTLLSQRPYRRRPNLGVYRTPNLVSFISTVDRYPIILRNMGGDFVCYTLLYARNPHDSNRWFRIQVETWDDMAKLCFQHLKPNDHTYVSGHLESYFKVSSNGNPKSSYKAAKALSSQSLKPAKTRRNQSWKPVETLPEALHNMIIGQAAKALSSQSLKPAKTRRNQSWKPVETLPEESELKPVETLPEESESGTCQKFKEPESGACQKSMEPHSGGKWENIVKRKGTKTFTCGKDSSPAIMNGGITGTIRKTQGPQTLSTGILVKLFG</sequence>
<dbReference type="PANTHER" id="PTHR10302">
    <property type="entry name" value="SINGLE-STRANDED DNA-BINDING PROTEIN"/>
    <property type="match status" value="1"/>
</dbReference>
<keyword evidence="1 2" id="KW-0238">DNA-binding</keyword>
<dbReference type="GO" id="GO:0042645">
    <property type="term" value="C:mitochondrial nucleoid"/>
    <property type="evidence" value="ECO:0007669"/>
    <property type="project" value="TreeGrafter"/>
</dbReference>
<dbReference type="InterPro" id="IPR000424">
    <property type="entry name" value="Primosome_PriB/ssb"/>
</dbReference>
<evidence type="ECO:0000256" key="1">
    <source>
        <dbReference type="ARBA" id="ARBA00023125"/>
    </source>
</evidence>
<name>A0A8T2ZGT4_POPDE</name>
<dbReference type="Proteomes" id="UP000807159">
    <property type="component" value="Chromosome 2"/>
</dbReference>
<dbReference type="InterPro" id="IPR012340">
    <property type="entry name" value="NA-bd_OB-fold"/>
</dbReference>
<evidence type="ECO:0000256" key="2">
    <source>
        <dbReference type="PROSITE-ProRule" id="PRU00252"/>
    </source>
</evidence>
<reference evidence="4" key="1">
    <citation type="journal article" date="2021" name="J. Hered.">
        <title>Genome Assembly of Salicaceae Populus deltoides (Eastern Cottonwood) I-69 Based on Nanopore Sequencing and Hi-C Technologies.</title>
        <authorList>
            <person name="Bai S."/>
            <person name="Wu H."/>
            <person name="Zhang J."/>
            <person name="Pan Z."/>
            <person name="Zhao W."/>
            <person name="Li Z."/>
            <person name="Tong C."/>
        </authorList>
    </citation>
    <scope>NUCLEOTIDE SEQUENCE</scope>
    <source>
        <tissue evidence="4">Leaf</tissue>
    </source>
</reference>
<dbReference type="SUPFAM" id="SSF50249">
    <property type="entry name" value="Nucleic acid-binding proteins"/>
    <property type="match status" value="1"/>
</dbReference>
<keyword evidence="5" id="KW-1185">Reference proteome</keyword>
<proteinExistence type="predicted"/>
<dbReference type="GO" id="GO:0006264">
    <property type="term" value="P:mitochondrial DNA replication"/>
    <property type="evidence" value="ECO:0007669"/>
    <property type="project" value="TreeGrafter"/>
</dbReference>
<dbReference type="GO" id="GO:0003697">
    <property type="term" value="F:single-stranded DNA binding"/>
    <property type="evidence" value="ECO:0007669"/>
    <property type="project" value="InterPro"/>
</dbReference>
<evidence type="ECO:0000256" key="3">
    <source>
        <dbReference type="SAM" id="MobiDB-lite"/>
    </source>
</evidence>
<organism evidence="4 5">
    <name type="scientific">Populus deltoides</name>
    <name type="common">Eastern poplar</name>
    <name type="synonym">Eastern cottonwood</name>
    <dbReference type="NCBI Taxonomy" id="3696"/>
    <lineage>
        <taxon>Eukaryota</taxon>
        <taxon>Viridiplantae</taxon>
        <taxon>Streptophyta</taxon>
        <taxon>Embryophyta</taxon>
        <taxon>Tracheophyta</taxon>
        <taxon>Spermatophyta</taxon>
        <taxon>Magnoliopsida</taxon>
        <taxon>eudicotyledons</taxon>
        <taxon>Gunneridae</taxon>
        <taxon>Pentapetalae</taxon>
        <taxon>rosids</taxon>
        <taxon>fabids</taxon>
        <taxon>Malpighiales</taxon>
        <taxon>Salicaceae</taxon>
        <taxon>Saliceae</taxon>
        <taxon>Populus</taxon>
    </lineage>
</organism>
<protein>
    <submittedName>
        <fullName evidence="4">Uncharacterized protein</fullName>
    </submittedName>
</protein>
<dbReference type="InterPro" id="IPR011344">
    <property type="entry name" value="ssDNA-bd"/>
</dbReference>
<dbReference type="AlphaFoldDB" id="A0A8T2ZGT4"/>
<comment type="caution">
    <text evidence="4">The sequence shown here is derived from an EMBL/GenBank/DDBJ whole genome shotgun (WGS) entry which is preliminary data.</text>
</comment>